<keyword evidence="2" id="KW-1185">Reference proteome</keyword>
<protein>
    <submittedName>
        <fullName evidence="1">Uncharacterized protein</fullName>
    </submittedName>
</protein>
<dbReference type="EMBL" id="ON456340">
    <property type="protein sequence ID" value="UTN92084.1"/>
    <property type="molecule type" value="Genomic_DNA"/>
</dbReference>
<proteinExistence type="predicted"/>
<evidence type="ECO:0000313" key="2">
    <source>
        <dbReference type="Proteomes" id="UP001060310"/>
    </source>
</evidence>
<dbReference type="Proteomes" id="UP001060310">
    <property type="component" value="Segment"/>
</dbReference>
<evidence type="ECO:0000313" key="1">
    <source>
        <dbReference type="EMBL" id="UTN92084.1"/>
    </source>
</evidence>
<sequence length="141" mass="16513">MPHTVCTMAEYVVLQKMHPRLVEGLGEYLVPKDNGSYENAVPFLFVFMGTEKQMQFWLRDKDLNPKHVRLITKPEYLQGLRARAVPVGVDPYWVPFGIDERISYNSSKWYLEDMESKVGSLWDIRNQVNPIPEGERWIRLA</sequence>
<name>A0A9E7NIN8_9CAUD</name>
<dbReference type="GeneID" id="79993883"/>
<reference evidence="1 2" key="1">
    <citation type="submission" date="2022-05" db="EMBL/GenBank/DDBJ databases">
        <authorList>
            <person name="Newell B.J."/>
            <person name="Weaver O.G."/>
            <person name="Grabski S.E."/>
            <person name="Haskins S.E."/>
            <person name="Heijnen K.A."/>
            <person name="Furlong R.J."/>
            <person name="Sisk M.A."/>
            <person name="Booton G."/>
            <person name="Daniels C.J."/>
            <person name="Ball S.L."/>
            <person name="Garlena R.A."/>
            <person name="Russell D.A."/>
            <person name="Jacobs-Sera D."/>
            <person name="Hatfull G.F."/>
        </authorList>
    </citation>
    <scope>NUCLEOTIDE SEQUENCE [LARGE SCALE GENOMIC DNA]</scope>
</reference>
<dbReference type="RefSeq" id="YP_010750531.1">
    <property type="nucleotide sequence ID" value="NC_073334.1"/>
</dbReference>
<dbReference type="KEGG" id="vg:79993883"/>
<organism evidence="1 2">
    <name type="scientific">Arthrobacter phage Darby</name>
    <dbReference type="NCBI Taxonomy" id="2951390"/>
    <lineage>
        <taxon>Viruses</taxon>
        <taxon>Duplodnaviria</taxon>
        <taxon>Heunggongvirae</taxon>
        <taxon>Uroviricota</taxon>
        <taxon>Caudoviricetes</taxon>
        <taxon>Gordonvirus</taxon>
        <taxon>Gordonvirus darby</taxon>
    </lineage>
</organism>
<gene>
    <name evidence="1" type="primary">80</name>
    <name evidence="1" type="ORF">SEA_DARBY_80</name>
</gene>
<accession>A0A9E7NIN8</accession>